<name>A0AA95GH40_9GAMM</name>
<dbReference type="EMBL" id="CP123498">
    <property type="protein sequence ID" value="WGL94421.1"/>
    <property type="molecule type" value="Genomic_DNA"/>
</dbReference>
<keyword evidence="1" id="KW-0175">Coiled coil</keyword>
<dbReference type="Proteomes" id="UP001177597">
    <property type="component" value="Chromosome"/>
</dbReference>
<dbReference type="InterPro" id="IPR012670">
    <property type="entry name" value="T3SS_YscI/HrpB"/>
</dbReference>
<evidence type="ECO:0000256" key="1">
    <source>
        <dbReference type="SAM" id="Coils"/>
    </source>
</evidence>
<sequence>MDIKQLNNNIKFNLDEINQSIENGNPTNNQFVTTSSSTTHDGSFIDQIEAVRRNMSQAKSEFQQNINNEELSPQKLMQVQWSLMRITLQEELIAKTAGKVTQSMETLLKAQ</sequence>
<proteinExistence type="predicted"/>
<evidence type="ECO:0000313" key="2">
    <source>
        <dbReference type="EMBL" id="WGL94421.1"/>
    </source>
</evidence>
<accession>A0AA95GH40</accession>
<organism evidence="2 3">
    <name type="scientific">Arsenophonus nasoniae</name>
    <name type="common">son-killer infecting Nasonia vitripennis</name>
    <dbReference type="NCBI Taxonomy" id="638"/>
    <lineage>
        <taxon>Bacteria</taxon>
        <taxon>Pseudomonadati</taxon>
        <taxon>Pseudomonadota</taxon>
        <taxon>Gammaproteobacteria</taxon>
        <taxon>Enterobacterales</taxon>
        <taxon>Morganellaceae</taxon>
        <taxon>Arsenophonus</taxon>
    </lineage>
</organism>
<reference evidence="2" key="1">
    <citation type="submission" date="2023-04" db="EMBL/GenBank/DDBJ databases">
        <title>Genome dynamics across the evolutionary transition to endosymbiosis.</title>
        <authorList>
            <person name="Siozios S."/>
            <person name="Nadal-Jimenez P."/>
            <person name="Azagi T."/>
            <person name="Sprong H."/>
            <person name="Frost C.L."/>
            <person name="Parratt S.R."/>
            <person name="Taylor G."/>
            <person name="Brettell L."/>
            <person name="Lew K.C."/>
            <person name="Croft L."/>
            <person name="King K.C."/>
            <person name="Brockhurst M.A."/>
            <person name="Hypsa V."/>
            <person name="Novakova E."/>
            <person name="Darby A.C."/>
            <person name="Hurst G.D.D."/>
        </authorList>
    </citation>
    <scope>NUCLEOTIDE SEQUENCE</scope>
    <source>
        <strain evidence="2">AIh</strain>
    </source>
</reference>
<evidence type="ECO:0000313" key="3">
    <source>
        <dbReference type="Proteomes" id="UP001177597"/>
    </source>
</evidence>
<dbReference type="AlphaFoldDB" id="A0AA95GH40"/>
<gene>
    <name evidence="2" type="primary">sctI</name>
    <name evidence="2" type="ORF">QE207_11905</name>
</gene>
<dbReference type="RefSeq" id="WP_280628722.1">
    <property type="nucleotide sequence ID" value="NZ_CP123498.1"/>
</dbReference>
<protein>
    <submittedName>
        <fullName evidence="2">Type III secretion system inner rod subunit SctI</fullName>
    </submittedName>
</protein>
<dbReference type="NCBIfam" id="TIGR02497">
    <property type="entry name" value="yscI_hrpB_dom"/>
    <property type="match status" value="1"/>
</dbReference>
<feature type="coiled-coil region" evidence="1">
    <location>
        <begin position="3"/>
        <end position="68"/>
    </location>
</feature>
<dbReference type="Pfam" id="PF17001">
    <property type="entry name" value="T3SS_basalb_I"/>
    <property type="match status" value="1"/>
</dbReference>
<dbReference type="GO" id="GO:0030254">
    <property type="term" value="P:protein secretion by the type III secretion system"/>
    <property type="evidence" value="ECO:0007669"/>
    <property type="project" value="InterPro"/>
</dbReference>